<dbReference type="Proteomes" id="UP001215151">
    <property type="component" value="Unassembled WGS sequence"/>
</dbReference>
<gene>
    <name evidence="2" type="ORF">ONZ51_g1904</name>
</gene>
<sequence length="412" mass="47117">MSDSSLVFASRLCLFACLAFWSYVLNRPLGGQRLRIKRLSTSAAHGIRYEGTLYSKSYSFTFNASSITWRLHLPQRDDPRWFTATVNDILYTSSTGDISTSKLEIILWFFPVLFRFTSGPWANVTIDGLRIRVHKSTATPYWIQRLRENLVGTFLTGEFLRADVFRTAVRFAGLSEHEEDKPAAYTDPKAKLAPEEPPSADDDEPCGCCSPPNRTRSKSNGYAVYTHQEEADALAHADENKTGPLRAVDDDELRFSVLARGVHINNKEGRMYTFSRIDSQMRRNWAKDRGSFAMVAEECRWVHVHFPFERVAPRAWWTQLVSSLWHFPIDLMRTFNDPASSTNLYVTCLDVTFDSFRLRDAELVRQGLALIREKAITSNIDWSDVFFDALLDAFATRPAPPVRLHKSDKPHE</sequence>
<organism evidence="2 3">
    <name type="scientific">Trametes cubensis</name>
    <dbReference type="NCBI Taxonomy" id="1111947"/>
    <lineage>
        <taxon>Eukaryota</taxon>
        <taxon>Fungi</taxon>
        <taxon>Dikarya</taxon>
        <taxon>Basidiomycota</taxon>
        <taxon>Agaricomycotina</taxon>
        <taxon>Agaricomycetes</taxon>
        <taxon>Polyporales</taxon>
        <taxon>Polyporaceae</taxon>
        <taxon>Trametes</taxon>
    </lineage>
</organism>
<reference evidence="2" key="1">
    <citation type="submission" date="2022-11" db="EMBL/GenBank/DDBJ databases">
        <title>Genome Sequence of Cubamyces cubensis.</title>
        <authorList>
            <person name="Buettner E."/>
        </authorList>
    </citation>
    <scope>NUCLEOTIDE SEQUENCE</scope>
    <source>
        <strain evidence="2">MPL-01</strain>
    </source>
</reference>
<evidence type="ECO:0000313" key="3">
    <source>
        <dbReference type="Proteomes" id="UP001215151"/>
    </source>
</evidence>
<comment type="caution">
    <text evidence="2">The sequence shown here is derived from an EMBL/GenBank/DDBJ whole genome shotgun (WGS) entry which is preliminary data.</text>
</comment>
<evidence type="ECO:0000313" key="2">
    <source>
        <dbReference type="EMBL" id="KAJ8495081.1"/>
    </source>
</evidence>
<keyword evidence="3" id="KW-1185">Reference proteome</keyword>
<feature type="compositionally biased region" description="Basic and acidic residues" evidence="1">
    <location>
        <begin position="180"/>
        <end position="194"/>
    </location>
</feature>
<dbReference type="EMBL" id="JAPEVG010000028">
    <property type="protein sequence ID" value="KAJ8495081.1"/>
    <property type="molecule type" value="Genomic_DNA"/>
</dbReference>
<dbReference type="AlphaFoldDB" id="A0AAD7U0N3"/>
<name>A0AAD7U0N3_9APHY</name>
<evidence type="ECO:0000256" key="1">
    <source>
        <dbReference type="SAM" id="MobiDB-lite"/>
    </source>
</evidence>
<accession>A0AAD7U0N3</accession>
<protein>
    <submittedName>
        <fullName evidence="2">Uncharacterized protein</fullName>
    </submittedName>
</protein>
<feature type="region of interest" description="Disordered" evidence="1">
    <location>
        <begin position="180"/>
        <end position="213"/>
    </location>
</feature>
<proteinExistence type="predicted"/>